<reference evidence="3 4" key="1">
    <citation type="journal article" date="2019" name="Int. J. Syst. Evol. Microbiol.">
        <title>The Global Catalogue of Microorganisms (GCM) 10K type strain sequencing project: providing services to taxonomists for standard genome sequencing and annotation.</title>
        <authorList>
            <consortium name="The Broad Institute Genomics Platform"/>
            <consortium name="The Broad Institute Genome Sequencing Center for Infectious Disease"/>
            <person name="Wu L."/>
            <person name="Ma J."/>
        </authorList>
    </citation>
    <scope>NUCLEOTIDE SEQUENCE [LARGE SCALE GENOMIC DNA]</scope>
    <source>
        <strain evidence="3 4">CGMCC 1.12125</strain>
    </source>
</reference>
<comment type="caution">
    <text evidence="3">The sequence shown here is derived from an EMBL/GenBank/DDBJ whole genome shotgun (WGS) entry which is preliminary data.</text>
</comment>
<dbReference type="PANTHER" id="PTHR21363">
    <property type="entry name" value="PREPHENATE DEHYDROGENASE"/>
    <property type="match status" value="1"/>
</dbReference>
<dbReference type="InterPro" id="IPR050812">
    <property type="entry name" value="Preph/Arog_dehydrog"/>
</dbReference>
<dbReference type="PANTHER" id="PTHR21363:SF0">
    <property type="entry name" value="PREPHENATE DEHYDROGENASE [NADP(+)]"/>
    <property type="match status" value="1"/>
</dbReference>
<dbReference type="InterPro" id="IPR036291">
    <property type="entry name" value="NAD(P)-bd_dom_sf"/>
</dbReference>
<dbReference type="Pfam" id="PF02153">
    <property type="entry name" value="PDH_N"/>
    <property type="match status" value="1"/>
</dbReference>
<dbReference type="InterPro" id="IPR008927">
    <property type="entry name" value="6-PGluconate_DH-like_C_sf"/>
</dbReference>
<dbReference type="AlphaFoldDB" id="A0ABD6CB42"/>
<evidence type="ECO:0000259" key="2">
    <source>
        <dbReference type="PROSITE" id="PS51176"/>
    </source>
</evidence>
<dbReference type="SUPFAM" id="SSF51735">
    <property type="entry name" value="NAD(P)-binding Rossmann-fold domains"/>
    <property type="match status" value="1"/>
</dbReference>
<evidence type="ECO:0000313" key="4">
    <source>
        <dbReference type="Proteomes" id="UP001597119"/>
    </source>
</evidence>
<dbReference type="RefSeq" id="WP_247373376.1">
    <property type="nucleotide sequence ID" value="NZ_JALLGV010000001.1"/>
</dbReference>
<dbReference type="EMBL" id="JBHUDJ010000003">
    <property type="protein sequence ID" value="MFD1587475.1"/>
    <property type="molecule type" value="Genomic_DNA"/>
</dbReference>
<name>A0ABD6CB42_9EURY</name>
<evidence type="ECO:0000313" key="3">
    <source>
        <dbReference type="EMBL" id="MFD1587475.1"/>
    </source>
</evidence>
<organism evidence="3 4">
    <name type="scientific">Halorientalis brevis</name>
    <dbReference type="NCBI Taxonomy" id="1126241"/>
    <lineage>
        <taxon>Archaea</taxon>
        <taxon>Methanobacteriati</taxon>
        <taxon>Methanobacteriota</taxon>
        <taxon>Stenosarchaea group</taxon>
        <taxon>Halobacteria</taxon>
        <taxon>Halobacteriales</taxon>
        <taxon>Haloarculaceae</taxon>
        <taxon>Halorientalis</taxon>
    </lineage>
</organism>
<dbReference type="Gene3D" id="1.10.3660.10">
    <property type="entry name" value="6-phosphogluconate dehydrogenase C-terminal like domain"/>
    <property type="match status" value="1"/>
</dbReference>
<dbReference type="Gene3D" id="3.40.50.720">
    <property type="entry name" value="NAD(P)-binding Rossmann-like Domain"/>
    <property type="match status" value="1"/>
</dbReference>
<dbReference type="Proteomes" id="UP001597119">
    <property type="component" value="Unassembled WGS sequence"/>
</dbReference>
<proteinExistence type="predicted"/>
<dbReference type="GO" id="GO:0008977">
    <property type="term" value="F:prephenate dehydrogenase (NAD+) activity"/>
    <property type="evidence" value="ECO:0007669"/>
    <property type="project" value="UniProtKB-ARBA"/>
</dbReference>
<keyword evidence="1" id="KW-0560">Oxidoreductase</keyword>
<dbReference type="SUPFAM" id="SSF48179">
    <property type="entry name" value="6-phosphogluconate dehydrogenase C-terminal domain-like"/>
    <property type="match status" value="1"/>
</dbReference>
<sequence length="250" mass="26030">MRLLVVGAGAMGRWFADAVADGLPDDPDIAFADADSSAAATAADRVQEARTVALDTSDRFEVVCIAVPIPVATEAIAAHAGRATRAIVDVTGVATEPVAAMREHAPDRERLSLHPLFAPENAPGNVAAVVDEAGPVTDDVRAALAAQGNDVFETTADEHDTAMETVQAQAHAAVLSFGLAAADVPDAFQTPISEELFALVEQVTGGDPRVYADIQDAFEGADDVAAAAEELAAADSTRFETLYRQVHEKL</sequence>
<dbReference type="InterPro" id="IPR003099">
    <property type="entry name" value="Prephen_DH"/>
</dbReference>
<evidence type="ECO:0000256" key="1">
    <source>
        <dbReference type="ARBA" id="ARBA00023002"/>
    </source>
</evidence>
<gene>
    <name evidence="3" type="ORF">ACFR9U_10800</name>
</gene>
<keyword evidence="4" id="KW-1185">Reference proteome</keyword>
<protein>
    <submittedName>
        <fullName evidence="3">Prephenate dehydrogenase/arogenate dehydrogenase family protein</fullName>
    </submittedName>
</protein>
<dbReference type="PROSITE" id="PS51176">
    <property type="entry name" value="PDH_ADH"/>
    <property type="match status" value="1"/>
</dbReference>
<dbReference type="InterPro" id="IPR046826">
    <property type="entry name" value="PDH_N"/>
</dbReference>
<feature type="domain" description="Prephenate/arogenate dehydrogenase" evidence="2">
    <location>
        <begin position="1"/>
        <end position="250"/>
    </location>
</feature>
<accession>A0ABD6CB42</accession>